<dbReference type="HOGENOM" id="CLU_005360_0_0_1"/>
<evidence type="ECO:0000313" key="11">
    <source>
        <dbReference type="Proteomes" id="UP000016922"/>
    </source>
</evidence>
<dbReference type="RefSeq" id="XP_008083192.1">
    <property type="nucleotide sequence ID" value="XM_008085001.1"/>
</dbReference>
<dbReference type="OrthoDB" id="60033at2759"/>
<gene>
    <name evidence="10" type="ORF">GLAREA_00241</name>
</gene>
<feature type="modified residue" description="4-aspartylphosphate" evidence="6">
    <location>
        <position position="828"/>
    </location>
</feature>
<dbReference type="FunFam" id="1.10.287.130:FF:000100">
    <property type="entry name" value="Sensor histidine kinase/response regulator"/>
    <property type="match status" value="1"/>
</dbReference>
<dbReference type="InterPro" id="IPR036890">
    <property type="entry name" value="HATPase_C_sf"/>
</dbReference>
<dbReference type="SUPFAM" id="SSF47384">
    <property type="entry name" value="Homodimeric domain of signal transducing histidine kinase"/>
    <property type="match status" value="1"/>
</dbReference>
<dbReference type="SUPFAM" id="SSF52172">
    <property type="entry name" value="CheY-like"/>
    <property type="match status" value="1"/>
</dbReference>
<evidence type="ECO:0000256" key="2">
    <source>
        <dbReference type="ARBA" id="ARBA00012438"/>
    </source>
</evidence>
<dbReference type="GO" id="GO:0000155">
    <property type="term" value="F:phosphorelay sensor kinase activity"/>
    <property type="evidence" value="ECO:0007669"/>
    <property type="project" value="InterPro"/>
</dbReference>
<dbReference type="SUPFAM" id="SSF55874">
    <property type="entry name" value="ATPase domain of HSP90 chaperone/DNA topoisomerase II/histidine kinase"/>
    <property type="match status" value="1"/>
</dbReference>
<dbReference type="InterPro" id="IPR004358">
    <property type="entry name" value="Sig_transdc_His_kin-like_C"/>
</dbReference>
<comment type="catalytic activity">
    <reaction evidence="1">
        <text>ATP + protein L-histidine = ADP + protein N-phospho-L-histidine.</text>
        <dbReference type="EC" id="2.7.13.3"/>
    </reaction>
</comment>
<evidence type="ECO:0000256" key="6">
    <source>
        <dbReference type="PROSITE-ProRule" id="PRU00169"/>
    </source>
</evidence>
<dbReference type="AlphaFoldDB" id="S3DRI0"/>
<keyword evidence="5 10" id="KW-0418">Kinase</keyword>
<feature type="region of interest" description="Disordered" evidence="7">
    <location>
        <begin position="1"/>
        <end position="23"/>
    </location>
</feature>
<keyword evidence="10" id="KW-0413">Isomerase</keyword>
<dbReference type="InterPro" id="IPR001789">
    <property type="entry name" value="Sig_transdc_resp-reg_receiver"/>
</dbReference>
<dbReference type="CDD" id="cd00082">
    <property type="entry name" value="HisKA"/>
    <property type="match status" value="1"/>
</dbReference>
<keyword evidence="3 6" id="KW-0597">Phosphoprotein</keyword>
<feature type="domain" description="Histidine kinase" evidence="8">
    <location>
        <begin position="553"/>
        <end position="688"/>
    </location>
</feature>
<dbReference type="Gene3D" id="3.30.565.10">
    <property type="entry name" value="Histidine kinase-like ATPase, C-terminal domain"/>
    <property type="match status" value="1"/>
</dbReference>
<evidence type="ECO:0000259" key="8">
    <source>
        <dbReference type="PROSITE" id="PS50109"/>
    </source>
</evidence>
<accession>S3DRI0</accession>
<dbReference type="GO" id="GO:0016853">
    <property type="term" value="F:isomerase activity"/>
    <property type="evidence" value="ECO:0007669"/>
    <property type="project" value="UniProtKB-KW"/>
</dbReference>
<dbReference type="PANTHER" id="PTHR43047:SF2">
    <property type="entry name" value="HISTIDINE KINASE M7"/>
    <property type="match status" value="1"/>
</dbReference>
<dbReference type="GO" id="GO:0009927">
    <property type="term" value="F:histidine phosphotransfer kinase activity"/>
    <property type="evidence" value="ECO:0007669"/>
    <property type="project" value="TreeGrafter"/>
</dbReference>
<dbReference type="PROSITE" id="PS50109">
    <property type="entry name" value="HIS_KIN"/>
    <property type="match status" value="1"/>
</dbReference>
<sequence length="901" mass="99973">MQDTNEHLDIPTRPPGPRTYKAHRQRIRPRIVIEIKGYSRGTGHAAMEEELGESQTENLIDRDTLCLPDFAQNDVVHGGDGRFKHVARQYFPSAESNATERLVKLKTRLRQASTHDFWGLLMEEMCDITGSQCGFVAKRMLVDDQDSAVEMPELGAPGSCLMGVAFYVNNGANVKELYRDYRYHAYGTPCAYMKHDKVFIVPERMNEFIPNNPNEMPWKQSEAFIGLPLFSEGKNFAHFGLIWSTEGASKRKLGWSFIEMFLHSLEDMILQRILEGRGFAKDAPTDSESAKVIPLSAITATQSLKPYARSLSHELRTPMQGVVGMLDIMYSTVLDAISNQSSDRVRDVFTILKNHIETVQESSRRAVDAADNVVHAYDLNMQMPETPLTPDSTYQPSLSIAPSAIQSPAPDSAMFLLPASSKRDYADEDEDDCHTGRPRKRMFTITEAEILRKYYPDDAISSCGVCGVVTATDTPTLFSPGLDKIMLEDKDTTVIVPATLSPGHRRLVTRTFLRELVDEALKSGHPSKEVHTETELGETVEITTTGPRGEVHNKLVSLSVEASVPEVIIVEEAHLQFALQRIIDNAIKFTDEGRIEVTVRMARNLQLVEIWVSDTGCGIAEEAKSQIFTPHFQEDASISRSRDGLGLSLFNAKAHVRKNLGGDLTLERSATEGPSRGSEFLLRLPISTFDLVNLDAPLIKTPPNGTFAVADVAASLPSPGIGFTIPTNADPAETKMIPSGPASRPTMARKQVSKRSSVKSQLATEYPLNILIAEDNETNRKVLIASLKRLGYNPEKIVVAFDGVEAVNHYITSLTKPRDQHFDLILMDIWMPNMDGFEAATRIFEMAKDGETTIPKIMAVTADITGDCLEKSQDIGMGFLAKPYKIPMIEGLIVEHFQAKE</sequence>
<evidence type="ECO:0000256" key="7">
    <source>
        <dbReference type="SAM" id="MobiDB-lite"/>
    </source>
</evidence>
<evidence type="ECO:0000256" key="3">
    <source>
        <dbReference type="ARBA" id="ARBA00022553"/>
    </source>
</evidence>
<evidence type="ECO:0000256" key="5">
    <source>
        <dbReference type="ARBA" id="ARBA00022777"/>
    </source>
</evidence>
<protein>
    <recommendedName>
        <fullName evidence="2">histidine kinase</fullName>
        <ecNumber evidence="2">2.7.13.3</ecNumber>
    </recommendedName>
</protein>
<evidence type="ECO:0000313" key="10">
    <source>
        <dbReference type="EMBL" id="EPE29083.1"/>
    </source>
</evidence>
<dbReference type="KEGG" id="glz:GLAREA_00241"/>
<dbReference type="eggNOG" id="KOG0519">
    <property type="taxonomic scope" value="Eukaryota"/>
</dbReference>
<dbReference type="EMBL" id="KE145367">
    <property type="protein sequence ID" value="EPE29083.1"/>
    <property type="molecule type" value="Genomic_DNA"/>
</dbReference>
<dbReference type="PRINTS" id="PR00344">
    <property type="entry name" value="BCTRLSENSOR"/>
</dbReference>
<keyword evidence="11" id="KW-1185">Reference proteome</keyword>
<feature type="region of interest" description="Disordered" evidence="7">
    <location>
        <begin position="724"/>
        <end position="754"/>
    </location>
</feature>
<dbReference type="Gene3D" id="3.40.50.2300">
    <property type="match status" value="1"/>
</dbReference>
<dbReference type="Pfam" id="PF02518">
    <property type="entry name" value="HATPase_c"/>
    <property type="match status" value="1"/>
</dbReference>
<dbReference type="InterPro" id="IPR005467">
    <property type="entry name" value="His_kinase_dom"/>
</dbReference>
<dbReference type="Pfam" id="PF00072">
    <property type="entry name" value="Response_reg"/>
    <property type="match status" value="1"/>
</dbReference>
<dbReference type="SMART" id="SM00387">
    <property type="entry name" value="HATPase_c"/>
    <property type="match status" value="1"/>
</dbReference>
<dbReference type="CDD" id="cd17546">
    <property type="entry name" value="REC_hyHK_CKI1_RcsC-like"/>
    <property type="match status" value="1"/>
</dbReference>
<dbReference type="InterPro" id="IPR011006">
    <property type="entry name" value="CheY-like_superfamily"/>
</dbReference>
<feature type="compositionally biased region" description="Basic and acidic residues" evidence="7">
    <location>
        <begin position="1"/>
        <end position="10"/>
    </location>
</feature>
<dbReference type="OMA" id="YDLNMQV"/>
<evidence type="ECO:0000256" key="1">
    <source>
        <dbReference type="ARBA" id="ARBA00000085"/>
    </source>
</evidence>
<dbReference type="SMART" id="SM00448">
    <property type="entry name" value="REC"/>
    <property type="match status" value="1"/>
</dbReference>
<proteinExistence type="predicted"/>
<reference evidence="10 11" key="1">
    <citation type="journal article" date="2013" name="BMC Genomics">
        <title>Genomics-driven discovery of the pneumocandin biosynthetic gene cluster in the fungus Glarea lozoyensis.</title>
        <authorList>
            <person name="Chen L."/>
            <person name="Yue Q."/>
            <person name="Zhang X."/>
            <person name="Xiang M."/>
            <person name="Wang C."/>
            <person name="Li S."/>
            <person name="Che Y."/>
            <person name="Ortiz-Lopez F.J."/>
            <person name="Bills G.F."/>
            <person name="Liu X."/>
            <person name="An Z."/>
        </authorList>
    </citation>
    <scope>NUCLEOTIDE SEQUENCE [LARGE SCALE GENOMIC DNA]</scope>
    <source>
        <strain evidence="11">ATCC 20868 / MF5171</strain>
    </source>
</reference>
<evidence type="ECO:0000256" key="4">
    <source>
        <dbReference type="ARBA" id="ARBA00022679"/>
    </source>
</evidence>
<dbReference type="Proteomes" id="UP000016922">
    <property type="component" value="Unassembled WGS sequence"/>
</dbReference>
<dbReference type="GO" id="GO:0005886">
    <property type="term" value="C:plasma membrane"/>
    <property type="evidence" value="ECO:0007669"/>
    <property type="project" value="TreeGrafter"/>
</dbReference>
<dbReference type="InterPro" id="IPR003594">
    <property type="entry name" value="HATPase_dom"/>
</dbReference>
<evidence type="ECO:0000259" key="9">
    <source>
        <dbReference type="PROSITE" id="PS50110"/>
    </source>
</evidence>
<dbReference type="GeneID" id="19459301"/>
<dbReference type="Gene3D" id="1.10.287.130">
    <property type="match status" value="1"/>
</dbReference>
<dbReference type="EC" id="2.7.13.3" evidence="2"/>
<dbReference type="PANTHER" id="PTHR43047">
    <property type="entry name" value="TWO-COMPONENT HISTIDINE PROTEIN KINASE"/>
    <property type="match status" value="1"/>
</dbReference>
<name>S3DRI0_GLAL2</name>
<dbReference type="InterPro" id="IPR036097">
    <property type="entry name" value="HisK_dim/P_sf"/>
</dbReference>
<dbReference type="InterPro" id="IPR003661">
    <property type="entry name" value="HisK_dim/P_dom"/>
</dbReference>
<feature type="domain" description="Response regulatory" evidence="9">
    <location>
        <begin position="769"/>
        <end position="897"/>
    </location>
</feature>
<dbReference type="PROSITE" id="PS50110">
    <property type="entry name" value="RESPONSE_REGULATORY"/>
    <property type="match status" value="1"/>
</dbReference>
<keyword evidence="4" id="KW-0808">Transferase</keyword>
<organism evidence="10 11">
    <name type="scientific">Glarea lozoyensis (strain ATCC 20868 / MF5171)</name>
    <dbReference type="NCBI Taxonomy" id="1116229"/>
    <lineage>
        <taxon>Eukaryota</taxon>
        <taxon>Fungi</taxon>
        <taxon>Dikarya</taxon>
        <taxon>Ascomycota</taxon>
        <taxon>Pezizomycotina</taxon>
        <taxon>Leotiomycetes</taxon>
        <taxon>Helotiales</taxon>
        <taxon>Helotiaceae</taxon>
        <taxon>Glarea</taxon>
    </lineage>
</organism>